<evidence type="ECO:0000259" key="1">
    <source>
        <dbReference type="Pfam" id="PF10411"/>
    </source>
</evidence>
<name>A0A382MS49_9ZZZZ</name>
<sequence>MKLLLRKELSILPLVILFSCGGDNEIKGTEDLSSEIKLSLEKILPEEISLISVEKTDLEGYYEVNFDGIEPLYVAQNGKYLISGDIYEISSQGLINKSDARKRYQRAKSLANLDEEEFITFKPTNPKFTIYVFTDVDCGYCRQFHRQINDYVNLGI</sequence>
<dbReference type="InterPro" id="IPR051470">
    <property type="entry name" value="Thiol:disulfide_interchange"/>
</dbReference>
<dbReference type="AlphaFoldDB" id="A0A382MS49"/>
<dbReference type="SUPFAM" id="SSF54423">
    <property type="entry name" value="DsbC/DsbG N-terminal domain-like"/>
    <property type="match status" value="1"/>
</dbReference>
<evidence type="ECO:0000313" key="2">
    <source>
        <dbReference type="EMBL" id="SVC51843.1"/>
    </source>
</evidence>
<feature type="non-terminal residue" evidence="2">
    <location>
        <position position="156"/>
    </location>
</feature>
<dbReference type="PANTHER" id="PTHR35272">
    <property type="entry name" value="THIOL:DISULFIDE INTERCHANGE PROTEIN DSBC-RELATED"/>
    <property type="match status" value="1"/>
</dbReference>
<accession>A0A382MS49</accession>
<dbReference type="InterPro" id="IPR036249">
    <property type="entry name" value="Thioredoxin-like_sf"/>
</dbReference>
<dbReference type="GO" id="GO:0042597">
    <property type="term" value="C:periplasmic space"/>
    <property type="evidence" value="ECO:0007669"/>
    <property type="project" value="InterPro"/>
</dbReference>
<dbReference type="SUPFAM" id="SSF52833">
    <property type="entry name" value="Thioredoxin-like"/>
    <property type="match status" value="1"/>
</dbReference>
<reference evidence="2" key="1">
    <citation type="submission" date="2018-05" db="EMBL/GenBank/DDBJ databases">
        <authorList>
            <person name="Lanie J.A."/>
            <person name="Ng W.-L."/>
            <person name="Kazmierczak K.M."/>
            <person name="Andrzejewski T.M."/>
            <person name="Davidsen T.M."/>
            <person name="Wayne K.J."/>
            <person name="Tettelin H."/>
            <person name="Glass J.I."/>
            <person name="Rusch D."/>
            <person name="Podicherti R."/>
            <person name="Tsui H.-C.T."/>
            <person name="Winkler M.E."/>
        </authorList>
    </citation>
    <scope>NUCLEOTIDE SEQUENCE</scope>
</reference>
<dbReference type="PROSITE" id="PS51257">
    <property type="entry name" value="PROKAR_LIPOPROTEIN"/>
    <property type="match status" value="1"/>
</dbReference>
<protein>
    <recommendedName>
        <fullName evidence="1">Disulphide bond isomerase DsbC/G N-terminal domain-containing protein</fullName>
    </recommendedName>
</protein>
<dbReference type="InterPro" id="IPR018950">
    <property type="entry name" value="DiS-bond_isomerase_DsbC/G_N"/>
</dbReference>
<dbReference type="InterPro" id="IPR009094">
    <property type="entry name" value="DiS-bond_isomerase_DsbC/G_N_sf"/>
</dbReference>
<dbReference type="PANTHER" id="PTHR35272:SF3">
    <property type="entry name" value="THIOL:DISULFIDE INTERCHANGE PROTEIN DSBC"/>
    <property type="match status" value="1"/>
</dbReference>
<feature type="domain" description="Disulphide bond isomerase DsbC/G N-terminal" evidence="1">
    <location>
        <begin position="33"/>
        <end position="92"/>
    </location>
</feature>
<gene>
    <name evidence="2" type="ORF">METZ01_LOCUS304697</name>
</gene>
<organism evidence="2">
    <name type="scientific">marine metagenome</name>
    <dbReference type="NCBI Taxonomy" id="408172"/>
    <lineage>
        <taxon>unclassified sequences</taxon>
        <taxon>metagenomes</taxon>
        <taxon>ecological metagenomes</taxon>
    </lineage>
</organism>
<dbReference type="Pfam" id="PF10411">
    <property type="entry name" value="DsbC_N"/>
    <property type="match status" value="1"/>
</dbReference>
<dbReference type="Gene3D" id="3.10.450.70">
    <property type="entry name" value="Disulphide bond isomerase, DsbC/G, N-terminal"/>
    <property type="match status" value="1"/>
</dbReference>
<dbReference type="Gene3D" id="3.40.30.10">
    <property type="entry name" value="Glutaredoxin"/>
    <property type="match status" value="1"/>
</dbReference>
<dbReference type="EMBL" id="UINC01095615">
    <property type="protein sequence ID" value="SVC51843.1"/>
    <property type="molecule type" value="Genomic_DNA"/>
</dbReference>
<proteinExistence type="predicted"/>